<dbReference type="KEGG" id="pspu:NA29_10315"/>
<dbReference type="OrthoDB" id="8939899at2"/>
<dbReference type="RefSeq" id="WP_039396799.1">
    <property type="nucleotide sequence ID" value="NZ_CABPRX010000005.1"/>
</dbReference>
<dbReference type="AlphaFoldDB" id="A0A239SDC7"/>
<dbReference type="STRING" id="93222.NA29_10315"/>
<dbReference type="EMBL" id="LT906435">
    <property type="protein sequence ID" value="SNU82888.1"/>
    <property type="molecule type" value="Genomic_DNA"/>
</dbReference>
<name>A0A239SDC7_9BURK</name>
<reference evidence="1 2" key="1">
    <citation type="submission" date="2017-06" db="EMBL/GenBank/DDBJ databases">
        <authorList>
            <consortium name="Pathogen Informatics"/>
        </authorList>
    </citation>
    <scope>NUCLEOTIDE SEQUENCE [LARGE SCALE GENOMIC DNA]</scope>
    <source>
        <strain evidence="1 2">NCTC13161</strain>
    </source>
</reference>
<evidence type="ECO:0000313" key="2">
    <source>
        <dbReference type="Proteomes" id="UP000215126"/>
    </source>
</evidence>
<keyword evidence="2" id="KW-1185">Reference proteome</keyword>
<dbReference type="Proteomes" id="UP000215126">
    <property type="component" value="Chromosome 1"/>
</dbReference>
<accession>A0A239SDC7</accession>
<protein>
    <submittedName>
        <fullName evidence="1">Uncharacterized protein</fullName>
    </submittedName>
</protein>
<proteinExistence type="predicted"/>
<organism evidence="1 2">
    <name type="scientific">Pandoraea sputorum</name>
    <dbReference type="NCBI Taxonomy" id="93222"/>
    <lineage>
        <taxon>Bacteria</taxon>
        <taxon>Pseudomonadati</taxon>
        <taxon>Pseudomonadota</taxon>
        <taxon>Betaproteobacteria</taxon>
        <taxon>Burkholderiales</taxon>
        <taxon>Burkholderiaceae</taxon>
        <taxon>Pandoraea</taxon>
    </lineage>
</organism>
<gene>
    <name evidence="1" type="ORF">SAMEA4530655_01205</name>
</gene>
<evidence type="ECO:0000313" key="1">
    <source>
        <dbReference type="EMBL" id="SNU82888.1"/>
    </source>
</evidence>
<dbReference type="GeneID" id="88093884"/>
<sequence length="693" mass="72514">MRTDENTPLIVPVGNQVAAPRIKVQSDSGIDIYTPTLPVELLAPLPPGFPANGLLLASANDKPLTLKATLDRSSIDGYYDGDLVEVSINGVLQTTRAITAAESDAGEITIVIPAPRAHGNYEVRYQLISDLVGNESGFSDPVFYVVDTRPPAVPNPGSLSLPPEVRPDGITDVVLTALGDVVNATIHSYSDRSQGDLITVVATGADGTTATSTYRIPLGGADNLIEVPFTRDQLLSLGDGPVSFAYTITDLAGNTSTTSPGVPSVIRLQEGITDLAPPVVPLFADDGLIGEADARTPVGVEIPLNAKIQNGDRIVVIWGNTRSAPVAVTNAGGAVEPLMSISIPYATIQAEGNGNIAVTYEVLRNGELLGTPATATTVVVDLSQPGGDDADPNTPTNDNLGLPIVRKGGWVAPQPINDIPVEDSLRDATFVIPWQGVSGTPSFQAGDVIALFYGVDPLVTPAATPFATYTVTAADVTNGVDLTQVLPFAKITEFGSGSIPAAYTATRVVRAADPGNGITEVANTSYSRVQNVTVQSAAELPGGGGGLPTPVFMPQVGAPNNNLDYTRSLAAGGSIVRVPPYLNMQIGDRVRIHVFGFFGRNGDLGPVALAEFGHVGDTLLPGTPYEVTVTTPGQPIEFRYPWSRQQYFYSICQVTARVTVTNRAGSVTSPQAPLIFADTRANRTPPLDPSRPT</sequence>